<dbReference type="EMBL" id="LAZR01016083">
    <property type="protein sequence ID" value="KKM06039.1"/>
    <property type="molecule type" value="Genomic_DNA"/>
</dbReference>
<dbReference type="AlphaFoldDB" id="A0A0F9H4Q5"/>
<reference evidence="1" key="1">
    <citation type="journal article" date="2015" name="Nature">
        <title>Complex archaea that bridge the gap between prokaryotes and eukaryotes.</title>
        <authorList>
            <person name="Spang A."/>
            <person name="Saw J.H."/>
            <person name="Jorgensen S.L."/>
            <person name="Zaremba-Niedzwiedzka K."/>
            <person name="Martijn J."/>
            <person name="Lind A.E."/>
            <person name="van Eijk R."/>
            <person name="Schleper C."/>
            <person name="Guy L."/>
            <person name="Ettema T.J."/>
        </authorList>
    </citation>
    <scope>NUCLEOTIDE SEQUENCE</scope>
</reference>
<proteinExistence type="predicted"/>
<comment type="caution">
    <text evidence="1">The sequence shown here is derived from an EMBL/GenBank/DDBJ whole genome shotgun (WGS) entry which is preliminary data.</text>
</comment>
<sequence length="55" mass="6378">RHYTTLHEVTGLGLGPNYVHRLRLQSPFTIWRAAEGPSRCLSLQAHDRRHRLDST</sequence>
<accession>A0A0F9H4Q5</accession>
<organism evidence="1">
    <name type="scientific">marine sediment metagenome</name>
    <dbReference type="NCBI Taxonomy" id="412755"/>
    <lineage>
        <taxon>unclassified sequences</taxon>
        <taxon>metagenomes</taxon>
        <taxon>ecological metagenomes</taxon>
    </lineage>
</organism>
<feature type="non-terminal residue" evidence="1">
    <location>
        <position position="1"/>
    </location>
</feature>
<name>A0A0F9H4Q5_9ZZZZ</name>
<protein>
    <submittedName>
        <fullName evidence="1">Uncharacterized protein</fullName>
    </submittedName>
</protein>
<gene>
    <name evidence="1" type="ORF">LCGC14_1747960</name>
</gene>
<evidence type="ECO:0000313" key="1">
    <source>
        <dbReference type="EMBL" id="KKM06039.1"/>
    </source>
</evidence>